<keyword evidence="2" id="KW-1185">Reference proteome</keyword>
<name>N6WZB4_9GAMM</name>
<dbReference type="OrthoDB" id="5741553at2"/>
<sequence>MTHPKQKKCAVCGGKFAQWNSLHRACSTRCALELGRKMLQRKSEQERKAWVRKKKAELKPRSKVLKEAQAEFNKFIRLRDRDRPCISCGSYTAGQYHAGHYRTTKAAPELRFEELNCHKQCAQCNNFDSGNIVEYRISLIQRIGQEAVDWLEGLHAPKKYSIDDLEAIKAHYRKQNRELERKAA</sequence>
<dbReference type="eggNOG" id="COG1403">
    <property type="taxonomic scope" value="Bacteria"/>
</dbReference>
<dbReference type="AlphaFoldDB" id="N6WZB4"/>
<protein>
    <submittedName>
        <fullName evidence="1">Recombination protein NinG</fullName>
    </submittedName>
</protein>
<dbReference type="Proteomes" id="UP000013165">
    <property type="component" value="Unassembled WGS sequence"/>
</dbReference>
<organism evidence="1 2">
    <name type="scientific">Marinobacter nanhaiticus D15-8W</name>
    <dbReference type="NCBI Taxonomy" id="626887"/>
    <lineage>
        <taxon>Bacteria</taxon>
        <taxon>Pseudomonadati</taxon>
        <taxon>Pseudomonadota</taxon>
        <taxon>Gammaproteobacteria</taxon>
        <taxon>Pseudomonadales</taxon>
        <taxon>Marinobacteraceae</taxon>
        <taxon>Marinobacter</taxon>
    </lineage>
</organism>
<dbReference type="HOGENOM" id="CLU_102977_0_0_6"/>
<dbReference type="EMBL" id="APLQ01000009">
    <property type="protein sequence ID" value="ENO16896.2"/>
    <property type="molecule type" value="Genomic_DNA"/>
</dbReference>
<reference evidence="1 2" key="1">
    <citation type="journal article" date="2013" name="Genome Announc.">
        <title>Genome Sequence of the Polycyclic Aromatic Hydrocarbon-Degrading Bacterium Strain Marinobacter nanhaiticus D15-8WT.</title>
        <authorList>
            <person name="Cui Z."/>
            <person name="Gao W."/>
            <person name="Li Q."/>
            <person name="Xu G."/>
            <person name="Zheng L."/>
        </authorList>
    </citation>
    <scope>NUCLEOTIDE SEQUENCE [LARGE SCALE GENOMIC DNA]</scope>
    <source>
        <strain evidence="1 2">D15-8W</strain>
    </source>
</reference>
<comment type="caution">
    <text evidence="1">The sequence shown here is derived from an EMBL/GenBank/DDBJ whole genome shotgun (WGS) entry which is preliminary data.</text>
</comment>
<proteinExistence type="predicted"/>
<gene>
    <name evidence="1" type="ORF">J057_01790</name>
</gene>
<evidence type="ECO:0000313" key="1">
    <source>
        <dbReference type="EMBL" id="ENO16896.2"/>
    </source>
</evidence>
<dbReference type="Pfam" id="PF05766">
    <property type="entry name" value="NinG"/>
    <property type="match status" value="1"/>
</dbReference>
<accession>N6WZB4</accession>
<dbReference type="InterPro" id="IPR008713">
    <property type="entry name" value="Phage_lambda_NinG"/>
</dbReference>
<dbReference type="PATRIC" id="fig|626887.3.peg.336"/>
<dbReference type="RefSeq" id="WP_040883755.1">
    <property type="nucleotide sequence ID" value="NZ_AP028878.1"/>
</dbReference>
<dbReference type="STRING" id="626887.J057_01790"/>
<evidence type="ECO:0000313" key="2">
    <source>
        <dbReference type="Proteomes" id="UP000013165"/>
    </source>
</evidence>